<keyword evidence="4" id="KW-1185">Reference proteome</keyword>
<name>A0A1T3NNN2_9ACTN</name>
<dbReference type="InterPro" id="IPR050300">
    <property type="entry name" value="GDXG_lipolytic_enzyme"/>
</dbReference>
<proteinExistence type="predicted"/>
<evidence type="ECO:0000313" key="3">
    <source>
        <dbReference type="EMBL" id="OPC78553.1"/>
    </source>
</evidence>
<dbReference type="InterPro" id="IPR029058">
    <property type="entry name" value="AB_hydrolase_fold"/>
</dbReference>
<dbReference type="PANTHER" id="PTHR48081">
    <property type="entry name" value="AB HYDROLASE SUPERFAMILY PROTEIN C4A8.06C"/>
    <property type="match status" value="1"/>
</dbReference>
<dbReference type="STRING" id="159449.B4N89_40360"/>
<evidence type="ECO:0000259" key="2">
    <source>
        <dbReference type="Pfam" id="PF07859"/>
    </source>
</evidence>
<dbReference type="SUPFAM" id="SSF53474">
    <property type="entry name" value="alpha/beta-Hydrolases"/>
    <property type="match status" value="1"/>
</dbReference>
<dbReference type="Gene3D" id="3.40.50.1820">
    <property type="entry name" value="alpha/beta hydrolase"/>
    <property type="match status" value="1"/>
</dbReference>
<reference evidence="3 4" key="1">
    <citation type="submission" date="2017-03" db="EMBL/GenBank/DDBJ databases">
        <title>Draft genome sequence of Streptomyces scabrisporus NF3, endophyte isolated from Amphipterygium adstringens.</title>
        <authorList>
            <person name="Vazquez M."/>
            <person name="Ceapa C.D."/>
            <person name="Rodriguez Luna D."/>
            <person name="Sanchez Esquivel S."/>
        </authorList>
    </citation>
    <scope>NUCLEOTIDE SEQUENCE [LARGE SCALE GENOMIC DNA]</scope>
    <source>
        <strain evidence="3 4">NF3</strain>
    </source>
</reference>
<dbReference type="Proteomes" id="UP000190037">
    <property type="component" value="Unassembled WGS sequence"/>
</dbReference>
<comment type="caution">
    <text evidence="3">The sequence shown here is derived from an EMBL/GenBank/DDBJ whole genome shotgun (WGS) entry which is preliminary data.</text>
</comment>
<protein>
    <recommendedName>
        <fullName evidence="2">Alpha/beta hydrolase fold-3 domain-containing protein</fullName>
    </recommendedName>
</protein>
<dbReference type="GO" id="GO:0016787">
    <property type="term" value="F:hydrolase activity"/>
    <property type="evidence" value="ECO:0007669"/>
    <property type="project" value="UniProtKB-KW"/>
</dbReference>
<sequence>MLMRIDPPVVRLLQRVAAGAQPESRDLALRRAQSAATMRLAAFPPGPDIEVTEHTVPVADGTIAVRVWRPRNPQTPVPAYFFLHGGGWVLGNLDTAEAECGPVASLVPCAVVHVDYRLAPEHPFPTPLDDCLTAYAWLLEHADELGIDPDLVAIGGASAGGNLAAAMCLALRERGLPQPGLQVLDAAPFDLTPMPDPVAAGEPARPGLSVAEFNMFARHYVPEAEAAVNPLVSPLRAADLSGLAPALVVVAEYDPLREQAEDYLAALRAADVPAAGIRVLGHIHGGWVVPATVTHTLVNEMRAAALRHAFAGTLVGPLTPRLIERFAAAEPAPQPA</sequence>
<evidence type="ECO:0000313" key="4">
    <source>
        <dbReference type="Proteomes" id="UP000190037"/>
    </source>
</evidence>
<dbReference type="Pfam" id="PF07859">
    <property type="entry name" value="Abhydrolase_3"/>
    <property type="match status" value="1"/>
</dbReference>
<organism evidence="3 4">
    <name type="scientific">Embleya scabrispora</name>
    <dbReference type="NCBI Taxonomy" id="159449"/>
    <lineage>
        <taxon>Bacteria</taxon>
        <taxon>Bacillati</taxon>
        <taxon>Actinomycetota</taxon>
        <taxon>Actinomycetes</taxon>
        <taxon>Kitasatosporales</taxon>
        <taxon>Streptomycetaceae</taxon>
        <taxon>Embleya</taxon>
    </lineage>
</organism>
<accession>A0A1T3NNN2</accession>
<dbReference type="AlphaFoldDB" id="A0A1T3NNN2"/>
<dbReference type="PANTHER" id="PTHR48081:SF8">
    <property type="entry name" value="ALPHA_BETA HYDROLASE FOLD-3 DOMAIN-CONTAINING PROTEIN-RELATED"/>
    <property type="match status" value="1"/>
</dbReference>
<keyword evidence="1" id="KW-0378">Hydrolase</keyword>
<gene>
    <name evidence="3" type="ORF">B4N89_40360</name>
</gene>
<dbReference type="EMBL" id="MWQN01000003">
    <property type="protein sequence ID" value="OPC78553.1"/>
    <property type="molecule type" value="Genomic_DNA"/>
</dbReference>
<dbReference type="InterPro" id="IPR013094">
    <property type="entry name" value="AB_hydrolase_3"/>
</dbReference>
<feature type="domain" description="Alpha/beta hydrolase fold-3" evidence="2">
    <location>
        <begin position="81"/>
        <end position="285"/>
    </location>
</feature>
<evidence type="ECO:0000256" key="1">
    <source>
        <dbReference type="ARBA" id="ARBA00022801"/>
    </source>
</evidence>